<sequence length="39" mass="4191">MGAEMHYVRPGDTVTLNPEREIAVPTGIKPGAENQRLAA</sequence>
<name>A0A0C4Y3K6_9BURK</name>
<dbReference type="EMBL" id="CP010536">
    <property type="protein sequence ID" value="AJG17445.1"/>
    <property type="molecule type" value="Genomic_DNA"/>
</dbReference>
<reference evidence="1 2" key="1">
    <citation type="journal article" date="2015" name="Genome Announc.">
        <title>Complete Genome Sequence of Cupriavidus basilensis 4G11, Isolated from the Oak Ridge Field Research Center Site.</title>
        <authorList>
            <person name="Ray J."/>
            <person name="Waters R.J."/>
            <person name="Skerker J.M."/>
            <person name="Kuehl J.V."/>
            <person name="Price M.N."/>
            <person name="Huang J."/>
            <person name="Chakraborty R."/>
            <person name="Arkin A.P."/>
            <person name="Deutschbauer A."/>
        </authorList>
    </citation>
    <scope>NUCLEOTIDE SEQUENCE [LARGE SCALE GENOMIC DNA]</scope>
    <source>
        <strain evidence="1">4G11</strain>
    </source>
</reference>
<accession>A0A0C4Y3K6</accession>
<keyword evidence="2" id="KW-1185">Reference proteome</keyword>
<evidence type="ECO:0000313" key="1">
    <source>
        <dbReference type="EMBL" id="AJG17445.1"/>
    </source>
</evidence>
<dbReference type="KEGG" id="cbw:RR42_m0030"/>
<proteinExistence type="predicted"/>
<evidence type="ECO:0000313" key="2">
    <source>
        <dbReference type="Proteomes" id="UP000031843"/>
    </source>
</evidence>
<organism evidence="1 2">
    <name type="scientific">Cupriavidus basilensis</name>
    <dbReference type="NCBI Taxonomy" id="68895"/>
    <lineage>
        <taxon>Bacteria</taxon>
        <taxon>Pseudomonadati</taxon>
        <taxon>Pseudomonadota</taxon>
        <taxon>Betaproteobacteria</taxon>
        <taxon>Burkholderiales</taxon>
        <taxon>Burkholderiaceae</taxon>
        <taxon>Cupriavidus</taxon>
    </lineage>
</organism>
<dbReference type="Proteomes" id="UP000031843">
    <property type="component" value="Chromosome main"/>
</dbReference>
<protein>
    <submittedName>
        <fullName evidence="1">Uncharacterized protein</fullName>
    </submittedName>
</protein>
<gene>
    <name evidence="1" type="ORF">RR42_m0030</name>
</gene>
<dbReference type="AlphaFoldDB" id="A0A0C4Y3K6"/>